<keyword evidence="1" id="KW-0175">Coiled coil</keyword>
<dbReference type="AlphaFoldDB" id="A0A4Q4R6T9"/>
<sequence>MSTLYSTTRLTLFSTTFWEVLPSHYDKIITRWSKIAHLHHEAKSDILATDRADAVASLKAELEMLDRDVEEYRKLVNGVDITDIAGVYVVGGRPRHRALEIAKEDKKDLEESLRLVEEHVKEIRADIVYGFEEIEQP</sequence>
<dbReference type="OrthoDB" id="3682662at2759"/>
<comment type="caution">
    <text evidence="2">The sequence shown here is derived from an EMBL/GenBank/DDBJ whole genome shotgun (WGS) entry which is preliminary data.</text>
</comment>
<reference evidence="3" key="1">
    <citation type="journal article" date="2019" name="bioRxiv">
        <title>Genomics, evolutionary history and diagnostics of the Alternaria alternata species group including apple and Asian pear pathotypes.</title>
        <authorList>
            <person name="Armitage A.D."/>
            <person name="Cockerton H.M."/>
            <person name="Sreenivasaprasad S."/>
            <person name="Woodhall J.W."/>
            <person name="Lane C.R."/>
            <person name="Harrison R.J."/>
            <person name="Clarkson J.P."/>
        </authorList>
    </citation>
    <scope>NUCLEOTIDE SEQUENCE [LARGE SCALE GENOMIC DNA]</scope>
    <source>
        <strain evidence="3">RGR 97.0016</strain>
    </source>
</reference>
<evidence type="ECO:0000313" key="2">
    <source>
        <dbReference type="EMBL" id="RYO52065.1"/>
    </source>
</evidence>
<dbReference type="Proteomes" id="UP000293823">
    <property type="component" value="Unassembled WGS sequence"/>
</dbReference>
<dbReference type="EMBL" id="PEJP01000045">
    <property type="protein sequence ID" value="RYO52065.1"/>
    <property type="molecule type" value="Genomic_DNA"/>
</dbReference>
<organism evidence="2 3">
    <name type="scientific">Alternaria arborescens</name>
    <dbReference type="NCBI Taxonomy" id="156630"/>
    <lineage>
        <taxon>Eukaryota</taxon>
        <taxon>Fungi</taxon>
        <taxon>Dikarya</taxon>
        <taxon>Ascomycota</taxon>
        <taxon>Pezizomycotina</taxon>
        <taxon>Dothideomycetes</taxon>
        <taxon>Pleosporomycetidae</taxon>
        <taxon>Pleosporales</taxon>
        <taxon>Pleosporineae</taxon>
        <taxon>Pleosporaceae</taxon>
        <taxon>Alternaria</taxon>
        <taxon>Alternaria sect. Alternaria</taxon>
    </lineage>
</organism>
<feature type="coiled-coil region" evidence="1">
    <location>
        <begin position="99"/>
        <end position="126"/>
    </location>
</feature>
<proteinExistence type="predicted"/>
<evidence type="ECO:0000313" key="3">
    <source>
        <dbReference type="Proteomes" id="UP000293823"/>
    </source>
</evidence>
<keyword evidence="3" id="KW-1185">Reference proteome</keyword>
<evidence type="ECO:0000256" key="1">
    <source>
        <dbReference type="SAM" id="Coils"/>
    </source>
</evidence>
<name>A0A4Q4R6T9_9PLEO</name>
<gene>
    <name evidence="2" type="ORF">AA0113_g9638</name>
</gene>
<protein>
    <submittedName>
        <fullName evidence="2">Uncharacterized protein</fullName>
    </submittedName>
</protein>
<accession>A0A4Q4R6T9</accession>